<reference evidence="7 8" key="1">
    <citation type="submission" date="2015-12" db="EMBL/GenBank/DDBJ databases">
        <title>The genome of Folsomia candida.</title>
        <authorList>
            <person name="Faddeeva A."/>
            <person name="Derks M.F."/>
            <person name="Anvar Y."/>
            <person name="Smit S."/>
            <person name="Van Straalen N."/>
            <person name="Roelofs D."/>
        </authorList>
    </citation>
    <scope>NUCLEOTIDE SEQUENCE [LARGE SCALE GENOMIC DNA]</scope>
    <source>
        <strain evidence="7 8">VU population</strain>
        <tissue evidence="7">Whole body</tissue>
    </source>
</reference>
<evidence type="ECO:0000256" key="5">
    <source>
        <dbReference type="SAM" id="MobiDB-lite"/>
    </source>
</evidence>
<dbReference type="Gene3D" id="3.50.50.60">
    <property type="entry name" value="FAD/NAD(P)-binding domain"/>
    <property type="match status" value="1"/>
</dbReference>
<evidence type="ECO:0000256" key="2">
    <source>
        <dbReference type="ARBA" id="ARBA00010790"/>
    </source>
</evidence>
<dbReference type="PROSITE" id="PS00624">
    <property type="entry name" value="GMC_OXRED_2"/>
    <property type="match status" value="1"/>
</dbReference>
<evidence type="ECO:0000256" key="3">
    <source>
        <dbReference type="ARBA" id="ARBA00022630"/>
    </source>
</evidence>
<feature type="domain" description="Glucose-methanol-choline oxidoreductase N-terminal" evidence="6">
    <location>
        <begin position="308"/>
        <end position="322"/>
    </location>
</feature>
<feature type="region of interest" description="Disordered" evidence="5">
    <location>
        <begin position="655"/>
        <end position="687"/>
    </location>
</feature>
<keyword evidence="8" id="KW-1185">Reference proteome</keyword>
<dbReference type="OrthoDB" id="10422669at2759"/>
<gene>
    <name evidence="7" type="ORF">Fcan01_14984</name>
</gene>
<dbReference type="PANTHER" id="PTHR11552:SF147">
    <property type="entry name" value="CHOLINE DEHYDROGENASE, MITOCHONDRIAL"/>
    <property type="match status" value="1"/>
</dbReference>
<dbReference type="InterPro" id="IPR012132">
    <property type="entry name" value="GMC_OxRdtase"/>
</dbReference>
<dbReference type="CDD" id="cd22265">
    <property type="entry name" value="UDM1_RNF168"/>
    <property type="match status" value="1"/>
</dbReference>
<dbReference type="Pfam" id="PF05199">
    <property type="entry name" value="GMC_oxred_C"/>
    <property type="match status" value="1"/>
</dbReference>
<accession>A0A226DXZ2</accession>
<dbReference type="Gene3D" id="3.30.560.10">
    <property type="entry name" value="Glucose Oxidase, domain 3"/>
    <property type="match status" value="1"/>
</dbReference>
<dbReference type="GO" id="GO:0050660">
    <property type="term" value="F:flavin adenine dinucleotide binding"/>
    <property type="evidence" value="ECO:0007669"/>
    <property type="project" value="InterPro"/>
</dbReference>
<dbReference type="AlphaFoldDB" id="A0A226DXZ2"/>
<comment type="similarity">
    <text evidence="2">Belongs to the GMC oxidoreductase family.</text>
</comment>
<dbReference type="OMA" id="GKRATTW"/>
<proteinExistence type="inferred from homology"/>
<evidence type="ECO:0000313" key="7">
    <source>
        <dbReference type="EMBL" id="OXA50332.1"/>
    </source>
</evidence>
<dbReference type="Pfam" id="PF00732">
    <property type="entry name" value="GMC_oxred_N"/>
    <property type="match status" value="1"/>
</dbReference>
<name>A0A226DXZ2_FOLCA</name>
<feature type="compositionally biased region" description="Acidic residues" evidence="5">
    <location>
        <begin position="673"/>
        <end position="686"/>
    </location>
</feature>
<evidence type="ECO:0000256" key="1">
    <source>
        <dbReference type="ARBA" id="ARBA00001974"/>
    </source>
</evidence>
<organism evidence="7 8">
    <name type="scientific">Folsomia candida</name>
    <name type="common">Springtail</name>
    <dbReference type="NCBI Taxonomy" id="158441"/>
    <lineage>
        <taxon>Eukaryota</taxon>
        <taxon>Metazoa</taxon>
        <taxon>Ecdysozoa</taxon>
        <taxon>Arthropoda</taxon>
        <taxon>Hexapoda</taxon>
        <taxon>Collembola</taxon>
        <taxon>Entomobryomorpha</taxon>
        <taxon>Isotomoidea</taxon>
        <taxon>Isotomidae</taxon>
        <taxon>Proisotominae</taxon>
        <taxon>Folsomia</taxon>
    </lineage>
</organism>
<dbReference type="GO" id="GO:0016614">
    <property type="term" value="F:oxidoreductase activity, acting on CH-OH group of donors"/>
    <property type="evidence" value="ECO:0007669"/>
    <property type="project" value="InterPro"/>
</dbReference>
<dbReference type="EMBL" id="LNIX01000009">
    <property type="protein sequence ID" value="OXA50332.1"/>
    <property type="molecule type" value="Genomic_DNA"/>
</dbReference>
<evidence type="ECO:0000313" key="8">
    <source>
        <dbReference type="Proteomes" id="UP000198287"/>
    </source>
</evidence>
<dbReference type="SUPFAM" id="SSF54373">
    <property type="entry name" value="FAD-linked reductases, C-terminal domain"/>
    <property type="match status" value="1"/>
</dbReference>
<sequence length="742" mass="82499">MSALAMPVDPLGFATPHVVATVLASLSLYLHRWGEYVKFTDRVSTFWDQEGEQFDFIVVGGGSAGGVLANRLSIHYRVLLLEAGGRINPLQTIPAFSLMMLNYPEIDWKHKTVPQKHSCFGLPNNKSHWSQGKGLGGTSNINFLIQSRGHPKDFDNWANLTGDTSWSYENLLPYFRMSEDYHGPWDNARTHGKGGPIRVALPEYTGMADVYVKAAGELGYPRQDLNGYYTEGFDTIFYPIKNGRRFGVYGAYIESAIKRPDTKLTVRRFAHAKKVLINELGVAYGIEYDWHGAQMVAYSAKEVIISAGAMMSPQLLMLSGIGPKEHLEFYGIPVVSDRPVGKNLQDHISAYLGPFFVDQPISFSIERDVTSINVANFAAQGTGVLTTSGTQAMGFFSSTHAKERGEGDWPDIQFILAGVAIGKNFATDFARGFGVKKKLLEKYWDHAVGTDSFLQIVSLGRPKARGDIKLQSIDPYTPALIDPKYLDNKHDLDILVEAVKKGVELVEETKTFKRINGRFTDQAWPGCEHLPFKSDAYYECYVTHFSVTLHHIVGSCSMGAVNSPDAVVDTQLRVIGVDRLRVIDASVMPVVVVGNTNVPTIMIGEKGADMILKDYEEERLAIEEARRQVEEEARRKAAEEEAKKVAAQAQLEQELLKRSTTPSPPTEVTQPPDDPDDPDDPEDPEDTDRTLLTAEILGMNVTSKSFYSLSIEEQDKMFLSIYSASQTRYYNSVGRNFTGKLL</sequence>
<evidence type="ECO:0000256" key="4">
    <source>
        <dbReference type="ARBA" id="ARBA00022827"/>
    </source>
</evidence>
<evidence type="ECO:0000259" key="6">
    <source>
        <dbReference type="PROSITE" id="PS00624"/>
    </source>
</evidence>
<dbReference type="Proteomes" id="UP000198287">
    <property type="component" value="Unassembled WGS sequence"/>
</dbReference>
<comment type="cofactor">
    <cofactor evidence="1">
        <name>FAD</name>
        <dbReference type="ChEBI" id="CHEBI:57692"/>
    </cofactor>
</comment>
<keyword evidence="3" id="KW-0285">Flavoprotein</keyword>
<dbReference type="InterPro" id="IPR036188">
    <property type="entry name" value="FAD/NAD-bd_sf"/>
</dbReference>
<dbReference type="InterPro" id="IPR000172">
    <property type="entry name" value="GMC_OxRdtase_N"/>
</dbReference>
<protein>
    <submittedName>
        <fullName evidence="7">Glucose dehydrogenase [FAD, quinone]</fullName>
    </submittedName>
</protein>
<comment type="caution">
    <text evidence="7">The sequence shown here is derived from an EMBL/GenBank/DDBJ whole genome shotgun (WGS) entry which is preliminary data.</text>
</comment>
<dbReference type="InterPro" id="IPR007867">
    <property type="entry name" value="GMC_OxRtase_C"/>
</dbReference>
<dbReference type="PANTHER" id="PTHR11552">
    <property type="entry name" value="GLUCOSE-METHANOL-CHOLINE GMC OXIDOREDUCTASE"/>
    <property type="match status" value="1"/>
</dbReference>
<keyword evidence="4" id="KW-0274">FAD</keyword>
<dbReference type="SUPFAM" id="SSF51905">
    <property type="entry name" value="FAD/NAD(P)-binding domain"/>
    <property type="match status" value="1"/>
</dbReference>